<organism evidence="1 2">
    <name type="scientific">Streptantibioticus rubrisoli</name>
    <dbReference type="NCBI Taxonomy" id="1387313"/>
    <lineage>
        <taxon>Bacteria</taxon>
        <taxon>Bacillati</taxon>
        <taxon>Actinomycetota</taxon>
        <taxon>Actinomycetes</taxon>
        <taxon>Kitasatosporales</taxon>
        <taxon>Streptomycetaceae</taxon>
        <taxon>Streptantibioticus</taxon>
    </lineage>
</organism>
<proteinExistence type="predicted"/>
<reference evidence="1 2" key="1">
    <citation type="submission" date="2022-06" db="EMBL/GenBank/DDBJ databases">
        <title>Draft genome sequence of type strain Streptomyces rubrisoli DSM 42083.</title>
        <authorList>
            <person name="Duangmal K."/>
            <person name="Klaysubun C."/>
        </authorList>
    </citation>
    <scope>NUCLEOTIDE SEQUENCE [LARGE SCALE GENOMIC DNA]</scope>
    <source>
        <strain evidence="1 2">DSM 42083</strain>
    </source>
</reference>
<sequence length="64" mass="6834">MHEMYDQGVAIQVIAERLRMDRKTVGKYAHAATVEDGPVPAAPASLAAAGMRRVPQHALAGGMY</sequence>
<evidence type="ECO:0008006" key="3">
    <source>
        <dbReference type="Google" id="ProtNLM"/>
    </source>
</evidence>
<keyword evidence="2" id="KW-1185">Reference proteome</keyword>
<evidence type="ECO:0000313" key="1">
    <source>
        <dbReference type="EMBL" id="MCQ4042751.1"/>
    </source>
</evidence>
<dbReference type="Proteomes" id="UP001206206">
    <property type="component" value="Unassembled WGS sequence"/>
</dbReference>
<comment type="caution">
    <text evidence="1">The sequence shown here is derived from an EMBL/GenBank/DDBJ whole genome shotgun (WGS) entry which is preliminary data.</text>
</comment>
<evidence type="ECO:0000313" key="2">
    <source>
        <dbReference type="Proteomes" id="UP001206206"/>
    </source>
</evidence>
<name>A0ABT1PD58_9ACTN</name>
<dbReference type="Gene3D" id="1.10.10.60">
    <property type="entry name" value="Homeodomain-like"/>
    <property type="match status" value="1"/>
</dbReference>
<gene>
    <name evidence="1" type="ORF">NON19_12110</name>
</gene>
<protein>
    <recommendedName>
        <fullName evidence="3">Transposase</fullName>
    </recommendedName>
</protein>
<accession>A0ABT1PD58</accession>
<dbReference type="EMBL" id="JANFNH010000009">
    <property type="protein sequence ID" value="MCQ4042751.1"/>
    <property type="molecule type" value="Genomic_DNA"/>
</dbReference>
<dbReference type="RefSeq" id="WP_255927223.1">
    <property type="nucleotide sequence ID" value="NZ_JANFNH010000009.1"/>
</dbReference>